<dbReference type="EMBL" id="QUNR01000004">
    <property type="protein sequence ID" value="REH36662.1"/>
    <property type="molecule type" value="Genomic_DNA"/>
</dbReference>
<dbReference type="Proteomes" id="UP000256774">
    <property type="component" value="Unassembled WGS sequence"/>
</dbReference>
<feature type="signal peptide" evidence="3">
    <location>
        <begin position="1"/>
        <end position="23"/>
    </location>
</feature>
<keyword evidence="2" id="KW-1133">Transmembrane helix</keyword>
<sequence>MRHGLQYAAFVAFGLILTTPAQAVSVGDIRPQSAIGEPLVVDIAVIDTDGISDSAIQITPATAADHALLGMQRPVWLDQMRFTTQRDDNGQLVVRGQAPILPTATAQNFLVQLSWPGNVRLQQVAVNLADASKTPTADAVSVPSIAESTVIPTQPVTPEPMPAESGNVIATQPAQAANIPVPIVERPAQTRSGPISVRRGDTLSQIASEWDQDLSLFQRQQIIREANPKAFIDGSINQLRADVRLQLPDPATIDVPTEAESNRWYRQALKQAQRVSNPVVVAPETAEPEAVDEPNLTLIAPGQGEGEAAGTADTGADVATALADAKRERVDALATRDQLRQRLATLTQESAAADQRLAVLDDRLAAFDRGETPSLEEAAPTPADEPATASDNTWLWWLLAAALWLVLLVVWLRQRAQRQVADHEAARTEPVVEATPEAPVAVEPPAEHTFDDSFADLAPSAAALGEYDAAPAEEEEYDFLSDSDAEAFQTRLDLAQAYLDMNEDNAARELLERVLEGGSSDQRVRAQELLNSIG</sequence>
<keyword evidence="6" id="KW-1185">Reference proteome</keyword>
<dbReference type="InterPro" id="IPR038440">
    <property type="entry name" value="FimV_C_sf"/>
</dbReference>
<dbReference type="Pfam" id="PF25800">
    <property type="entry name" value="FimV_N"/>
    <property type="match status" value="1"/>
</dbReference>
<evidence type="ECO:0000313" key="5">
    <source>
        <dbReference type="EMBL" id="REH36662.1"/>
    </source>
</evidence>
<accession>A0A3E0H0N0</accession>
<evidence type="ECO:0000259" key="4">
    <source>
        <dbReference type="Pfam" id="PF25800"/>
    </source>
</evidence>
<comment type="caution">
    <text evidence="5">The sequence shown here is derived from an EMBL/GenBank/DDBJ whole genome shotgun (WGS) entry which is preliminary data.</text>
</comment>
<dbReference type="OrthoDB" id="5298707at2"/>
<evidence type="ECO:0000256" key="1">
    <source>
        <dbReference type="SAM" id="Coils"/>
    </source>
</evidence>
<dbReference type="AlphaFoldDB" id="A0A3E0H0N0"/>
<evidence type="ECO:0000313" key="6">
    <source>
        <dbReference type="Proteomes" id="UP000256774"/>
    </source>
</evidence>
<keyword evidence="2" id="KW-0472">Membrane</keyword>
<name>A0A3E0H0N0_9GAMM</name>
<dbReference type="Gene3D" id="1.20.58.2200">
    <property type="match status" value="1"/>
</dbReference>
<feature type="chain" id="PRO_5017796279" evidence="3">
    <location>
        <begin position="24"/>
        <end position="534"/>
    </location>
</feature>
<dbReference type="InterPro" id="IPR057840">
    <property type="entry name" value="FimV_N"/>
</dbReference>
<protein>
    <submittedName>
        <fullName evidence="5">FimV-like protein</fullName>
    </submittedName>
</protein>
<feature type="coiled-coil region" evidence="1">
    <location>
        <begin position="322"/>
        <end position="356"/>
    </location>
</feature>
<dbReference type="NCBIfam" id="TIGR03504">
    <property type="entry name" value="FimV_Cterm"/>
    <property type="match status" value="1"/>
</dbReference>
<feature type="domain" description="FimV N-terminal" evidence="4">
    <location>
        <begin position="25"/>
        <end position="126"/>
    </location>
</feature>
<proteinExistence type="predicted"/>
<keyword evidence="3" id="KW-0732">Signal</keyword>
<keyword evidence="1" id="KW-0175">Coiled coil</keyword>
<evidence type="ECO:0000256" key="2">
    <source>
        <dbReference type="SAM" id="Phobius"/>
    </source>
</evidence>
<dbReference type="RefSeq" id="WP_116208624.1">
    <property type="nucleotide sequence ID" value="NZ_QUNR01000004.1"/>
</dbReference>
<evidence type="ECO:0000256" key="3">
    <source>
        <dbReference type="SAM" id="SignalP"/>
    </source>
</evidence>
<reference evidence="5 6" key="1">
    <citation type="submission" date="2018-08" db="EMBL/GenBank/DDBJ databases">
        <title>Genomic Encyclopedia of Type Strains, Phase IV (KMG-IV): sequencing the most valuable type-strain genomes for metagenomic binning, comparative biology and taxonomic classification.</title>
        <authorList>
            <person name="Goeker M."/>
        </authorList>
    </citation>
    <scope>NUCLEOTIDE SEQUENCE [LARGE SCALE GENOMIC DNA]</scope>
    <source>
        <strain evidence="5 6">DSM 26022</strain>
    </source>
</reference>
<organism evidence="5 6">
    <name type="scientific">Paraperlucidibaca baekdonensis</name>
    <dbReference type="NCBI Taxonomy" id="748120"/>
    <lineage>
        <taxon>Bacteria</taxon>
        <taxon>Pseudomonadati</taxon>
        <taxon>Pseudomonadota</taxon>
        <taxon>Gammaproteobacteria</taxon>
        <taxon>Moraxellales</taxon>
        <taxon>Moraxellaceae</taxon>
        <taxon>Paraperlucidibaca</taxon>
    </lineage>
</organism>
<keyword evidence="2" id="KW-0812">Transmembrane</keyword>
<dbReference type="InterPro" id="IPR020011">
    <property type="entry name" value="FimV_C"/>
</dbReference>
<feature type="transmembrane region" description="Helical" evidence="2">
    <location>
        <begin position="394"/>
        <end position="412"/>
    </location>
</feature>
<gene>
    <name evidence="5" type="ORF">DFR26_1794</name>
</gene>